<dbReference type="InterPro" id="IPR009808">
    <property type="entry name" value="DUF1378"/>
</dbReference>
<accession>A0A345CR07</accession>
<name>A0A345CR07_9GAMM</name>
<evidence type="ECO:0000313" key="1">
    <source>
        <dbReference type="EMBL" id="AXF75874.1"/>
    </source>
</evidence>
<dbReference type="Pfam" id="PF07125">
    <property type="entry name" value="DUF1378"/>
    <property type="match status" value="1"/>
</dbReference>
<sequence>MTLILTMLLYGSAAVCAIYLISDGYKTIRAYISKKIDQAVEEKTVPEKFI</sequence>
<protein>
    <submittedName>
        <fullName evidence="1">DUF1378 family protein</fullName>
    </submittedName>
</protein>
<dbReference type="RefSeq" id="WP_016169759.1">
    <property type="nucleotide sequence ID" value="NZ_CP013970.1"/>
</dbReference>
<dbReference type="EMBL" id="CP013970">
    <property type="protein sequence ID" value="AXF75874.1"/>
    <property type="molecule type" value="Genomic_DNA"/>
</dbReference>
<organism evidence="1 2">
    <name type="scientific">Erwinia tracheiphila</name>
    <dbReference type="NCBI Taxonomy" id="65700"/>
    <lineage>
        <taxon>Bacteria</taxon>
        <taxon>Pseudomonadati</taxon>
        <taxon>Pseudomonadota</taxon>
        <taxon>Gammaproteobacteria</taxon>
        <taxon>Enterobacterales</taxon>
        <taxon>Erwiniaceae</taxon>
        <taxon>Erwinia</taxon>
    </lineage>
</organism>
<dbReference type="Proteomes" id="UP000264980">
    <property type="component" value="Chromosome"/>
</dbReference>
<dbReference type="AlphaFoldDB" id="A0A345CR07"/>
<proteinExistence type="predicted"/>
<gene>
    <name evidence="1" type="ORF">AV903_07050</name>
</gene>
<reference evidence="2" key="1">
    <citation type="submission" date="2016-01" db="EMBL/GenBank/DDBJ databases">
        <authorList>
            <person name="Shapiro L."/>
        </authorList>
    </citation>
    <scope>NUCLEOTIDE SEQUENCE [LARGE SCALE GENOMIC DNA]</scope>
    <source>
        <strain evidence="2">MDcuke</strain>
    </source>
</reference>
<evidence type="ECO:0000313" key="2">
    <source>
        <dbReference type="Proteomes" id="UP000264980"/>
    </source>
</evidence>